<dbReference type="PROSITE" id="PS50110">
    <property type="entry name" value="RESPONSE_REGULATORY"/>
    <property type="match status" value="1"/>
</dbReference>
<dbReference type="Pfam" id="PF08447">
    <property type="entry name" value="PAS_3"/>
    <property type="match status" value="2"/>
</dbReference>
<feature type="domain" description="PAC" evidence="7">
    <location>
        <begin position="866"/>
        <end position="917"/>
    </location>
</feature>
<dbReference type="EMBL" id="CAJVPJ010000558">
    <property type="protein sequence ID" value="CAG8537246.1"/>
    <property type="molecule type" value="Genomic_DNA"/>
</dbReference>
<dbReference type="SMART" id="SM00387">
    <property type="entry name" value="HATPase_c"/>
    <property type="match status" value="1"/>
</dbReference>
<dbReference type="InterPro" id="IPR003594">
    <property type="entry name" value="HATPase_dom"/>
</dbReference>
<gene>
    <name evidence="8" type="ORF">POCULU_LOCUS4356</name>
</gene>
<dbReference type="SUPFAM" id="SSF47384">
    <property type="entry name" value="Homodimeric domain of signal transducing histidine kinase"/>
    <property type="match status" value="1"/>
</dbReference>
<dbReference type="InterPro" id="IPR000014">
    <property type="entry name" value="PAS"/>
</dbReference>
<dbReference type="CDD" id="cd17546">
    <property type="entry name" value="REC_hyHK_CKI1_RcsC-like"/>
    <property type="match status" value="1"/>
</dbReference>
<dbReference type="InterPro" id="IPR036890">
    <property type="entry name" value="HATPase_C_sf"/>
</dbReference>
<feature type="compositionally biased region" description="Polar residues" evidence="3">
    <location>
        <begin position="92"/>
        <end position="105"/>
    </location>
</feature>
<dbReference type="InterPro" id="IPR005467">
    <property type="entry name" value="His_kinase_dom"/>
</dbReference>
<dbReference type="CDD" id="cd00082">
    <property type="entry name" value="HisKA"/>
    <property type="match status" value="1"/>
</dbReference>
<dbReference type="Gene3D" id="3.30.450.20">
    <property type="entry name" value="PAS domain"/>
    <property type="match status" value="2"/>
</dbReference>
<dbReference type="CDD" id="cd00130">
    <property type="entry name" value="PAS"/>
    <property type="match status" value="2"/>
</dbReference>
<feature type="domain" description="PAC" evidence="7">
    <location>
        <begin position="732"/>
        <end position="784"/>
    </location>
</feature>
<dbReference type="PANTHER" id="PTHR45339">
    <property type="entry name" value="HYBRID SIGNAL TRANSDUCTION HISTIDINE KINASE J"/>
    <property type="match status" value="1"/>
</dbReference>
<evidence type="ECO:0000313" key="9">
    <source>
        <dbReference type="Proteomes" id="UP000789572"/>
    </source>
</evidence>
<dbReference type="PROSITE" id="PS50109">
    <property type="entry name" value="HIS_KIN"/>
    <property type="match status" value="1"/>
</dbReference>
<dbReference type="InterPro" id="IPR001789">
    <property type="entry name" value="Sig_transdc_resp-reg_receiver"/>
</dbReference>
<evidence type="ECO:0000259" key="5">
    <source>
        <dbReference type="PROSITE" id="PS50110"/>
    </source>
</evidence>
<sequence>MKQNLALNIPTAATKLLNHQHQLQYQSIIKNKSERFEERRSTATIQEQNQRDYVPSLRPSPNEYQPQQFPTPTSQSPSSNSPQSNTQTLTQEQTSFPSSDPNLQYSLPPPHSSKSNDGCLTTTGHEFLSPNLYKLTLQLTTELAISKWWDNVVDIFTSSYRASHLTLSVPHDLTDTVNTPWGIKAMDNRDQYLSSGSCLSSSIDNNHIVFDKLQSFDCDTEQLIDNKKILYIVQGGRIVVVSREYRKTGDERPERRLWPSSTPDTPLTVGEATSYFTQKKESSSSAPNNIPNTPLLNDLEEGNLGNRLRYRDSMPYYMASANCEYYEYEQQQPSPWSQSPTPSPAMTDSNVNPFFQTIPEIDDSAFNPNSEFSSSYSSVKFDYSVNSSHACSIIHIPLIHPTTARNVLPSTTRQNPIPIAILSFMSSVVPYPPNIVASLQSVAPFLATTMSMASIHQQSINQLMYFDHARSMSTKRRRYRRNGKRLGRIEDKITVNGDDNYVFSDVSTDDGEVSWESDIESVASSFKPEHAASFPTSSYYLINPDKKFYVNGCHSDESWQGVKKQGVVKNGQIAQSPQAYQTQVRPHVLTESEDEFHPAHEEPLTPETPVASRPINVSTSMDHARTDEKRKPRRSSKGSFAGSRRSSKDEMQRVVVPTADMYRMILDDMPNVAFTFSRTNGDCTWVNARFTQYTSLPVQDLLGNNWLRCIHKDDQQRVWDSWRAAFNRGESYSDQYRIRRFDGHYRWFLGRARPIRDARGVIIHWLGTSTDVHDQKVAEEQQLTRRHIEANEKKYRMLAEAIPQIVFTATPKDGILYVNNKWTDYSGMNYEQTKGLGFLSMVHPEDRDKCVLPQDNNQEGGHGEIYTREVRLQAKDESYRWFLVKCISVESSEQGRKWFGTCTDINEHKIMEQQLTAAHDAAQRLTESKTRFLSNMSHGKYKIYEERLIRTPLIGITGTISFMLATNMTDEQLDYAYTIQQSADALLMVINDILDLSKVEAGMMKLAYEPFSIHTMLEDTNELLSNLAIQKGLELSFIIEDDVPDVVCGDRTRLRQVLLNLVGNAIKFTTAGEIFSRCSVKSIDPDENTIMLLFAVVDTGEGFDQQEEALIFKPYSQADSSSTRKHGGSGLGLVISRQLIELHGGSMSCVSKKGVGSTFYFSARFSIPSKETVPNPPTPTGEVSNSPFFRYSKAEVALANKRSGGGNDGVCEPDQMASTISSSSAKSSDPSDVSNNATTLKALPPRLIVPTQSSEPPRNICVFVVADLLYSRETIEYYVRSVLKKNASSEIDVFTTFAEANRILASPNIKRYTHILISLSSQAQIITLASIVKNSPNISSADCIIFTSPFQRIGILEGADKGELPNRVDFIYKPVNKSKMACLFNSSAALRNNSMKRRNTNRIVTSHKELFKSMIDDVGGKGYKILLAEDDPVNQRVMIKYLKKVGLDVTVAANGIQCLSEFFSHSHDYFSLILCDLFMPLKDGYGTTEEIRKWESENLKPGSELPIPIIALSANVMTDVAERCLEAGFTAYVSKPVNFAALSDVIRRVLRDSDQAKSRIS</sequence>
<evidence type="ECO:0000259" key="6">
    <source>
        <dbReference type="PROSITE" id="PS50112"/>
    </source>
</evidence>
<dbReference type="CDD" id="cd16922">
    <property type="entry name" value="HATPase_EvgS-ArcB-TorS-like"/>
    <property type="match status" value="1"/>
</dbReference>
<dbReference type="Pfam" id="PF02518">
    <property type="entry name" value="HATPase_c"/>
    <property type="match status" value="1"/>
</dbReference>
<name>A0A9N9AR94_9GLOM</name>
<dbReference type="InterPro" id="IPR000700">
    <property type="entry name" value="PAS-assoc_C"/>
</dbReference>
<dbReference type="NCBIfam" id="TIGR00229">
    <property type="entry name" value="sensory_box"/>
    <property type="match status" value="2"/>
</dbReference>
<dbReference type="InterPro" id="IPR003661">
    <property type="entry name" value="HisK_dim/P_dom"/>
</dbReference>
<dbReference type="SUPFAM" id="SSF55785">
    <property type="entry name" value="PYP-like sensor domain (PAS domain)"/>
    <property type="match status" value="2"/>
</dbReference>
<accession>A0A9N9AR94</accession>
<dbReference type="Pfam" id="PF00072">
    <property type="entry name" value="Response_reg"/>
    <property type="match status" value="1"/>
</dbReference>
<dbReference type="Gene3D" id="3.30.565.10">
    <property type="entry name" value="Histidine kinase-like ATPase, C-terminal domain"/>
    <property type="match status" value="1"/>
</dbReference>
<dbReference type="InterPro" id="IPR035965">
    <property type="entry name" value="PAS-like_dom_sf"/>
</dbReference>
<organism evidence="8 9">
    <name type="scientific">Paraglomus occultum</name>
    <dbReference type="NCBI Taxonomy" id="144539"/>
    <lineage>
        <taxon>Eukaryota</taxon>
        <taxon>Fungi</taxon>
        <taxon>Fungi incertae sedis</taxon>
        <taxon>Mucoromycota</taxon>
        <taxon>Glomeromycotina</taxon>
        <taxon>Glomeromycetes</taxon>
        <taxon>Paraglomerales</taxon>
        <taxon>Paraglomeraceae</taxon>
        <taxon>Paraglomus</taxon>
    </lineage>
</organism>
<evidence type="ECO:0000256" key="1">
    <source>
        <dbReference type="ARBA" id="ARBA00022553"/>
    </source>
</evidence>
<feature type="region of interest" description="Disordered" evidence="3">
    <location>
        <begin position="593"/>
        <end position="652"/>
    </location>
</feature>
<feature type="modified residue" description="4-aspartylphosphate" evidence="2">
    <location>
        <position position="1476"/>
    </location>
</feature>
<dbReference type="SMART" id="SM00388">
    <property type="entry name" value="HisKA"/>
    <property type="match status" value="1"/>
</dbReference>
<dbReference type="Gene3D" id="3.40.50.2300">
    <property type="match status" value="1"/>
</dbReference>
<dbReference type="PROSITE" id="PS50112">
    <property type="entry name" value="PAS"/>
    <property type="match status" value="2"/>
</dbReference>
<dbReference type="Proteomes" id="UP000789572">
    <property type="component" value="Unassembled WGS sequence"/>
</dbReference>
<feature type="region of interest" description="Disordered" evidence="3">
    <location>
        <begin position="36"/>
        <end position="118"/>
    </location>
</feature>
<feature type="compositionally biased region" description="Polar residues" evidence="3">
    <location>
        <begin position="283"/>
        <end position="294"/>
    </location>
</feature>
<dbReference type="Pfam" id="PF00512">
    <property type="entry name" value="HisKA"/>
    <property type="match status" value="1"/>
</dbReference>
<feature type="domain" description="Histidine kinase" evidence="4">
    <location>
        <begin position="944"/>
        <end position="1167"/>
    </location>
</feature>
<comment type="caution">
    <text evidence="8">The sequence shown here is derived from an EMBL/GenBank/DDBJ whole genome shotgun (WGS) entry which is preliminary data.</text>
</comment>
<evidence type="ECO:0000259" key="7">
    <source>
        <dbReference type="PROSITE" id="PS50113"/>
    </source>
</evidence>
<evidence type="ECO:0000259" key="4">
    <source>
        <dbReference type="PROSITE" id="PS50109"/>
    </source>
</evidence>
<evidence type="ECO:0000256" key="2">
    <source>
        <dbReference type="PROSITE-ProRule" id="PRU00169"/>
    </source>
</evidence>
<dbReference type="SMART" id="SM00448">
    <property type="entry name" value="REC"/>
    <property type="match status" value="1"/>
</dbReference>
<dbReference type="SMART" id="SM00091">
    <property type="entry name" value="PAS"/>
    <property type="match status" value="2"/>
</dbReference>
<feature type="region of interest" description="Disordered" evidence="3">
    <location>
        <begin position="278"/>
        <end position="298"/>
    </location>
</feature>
<dbReference type="GO" id="GO:0000155">
    <property type="term" value="F:phosphorelay sensor kinase activity"/>
    <property type="evidence" value="ECO:0007669"/>
    <property type="project" value="InterPro"/>
</dbReference>
<dbReference type="SUPFAM" id="SSF55874">
    <property type="entry name" value="ATPase domain of HSP90 chaperone/DNA topoisomerase II/histidine kinase"/>
    <property type="match status" value="1"/>
</dbReference>
<dbReference type="SMART" id="SM00086">
    <property type="entry name" value="PAC"/>
    <property type="match status" value="2"/>
</dbReference>
<keyword evidence="9" id="KW-1185">Reference proteome</keyword>
<dbReference type="InterPro" id="IPR004358">
    <property type="entry name" value="Sig_transdc_His_kin-like_C"/>
</dbReference>
<dbReference type="Gene3D" id="1.10.287.130">
    <property type="match status" value="1"/>
</dbReference>
<reference evidence="8" key="1">
    <citation type="submission" date="2021-06" db="EMBL/GenBank/DDBJ databases">
        <authorList>
            <person name="Kallberg Y."/>
            <person name="Tangrot J."/>
            <person name="Rosling A."/>
        </authorList>
    </citation>
    <scope>NUCLEOTIDE SEQUENCE</scope>
    <source>
        <strain evidence="8">IA702</strain>
    </source>
</reference>
<dbReference type="InterPro" id="IPR013655">
    <property type="entry name" value="PAS_fold_3"/>
</dbReference>
<feature type="compositionally biased region" description="Low complexity" evidence="3">
    <location>
        <begin position="65"/>
        <end position="91"/>
    </location>
</feature>
<dbReference type="FunFam" id="3.30.565.10:FF:000010">
    <property type="entry name" value="Sensor histidine kinase RcsC"/>
    <property type="match status" value="1"/>
</dbReference>
<dbReference type="InterPro" id="IPR001610">
    <property type="entry name" value="PAC"/>
</dbReference>
<proteinExistence type="predicted"/>
<keyword evidence="1 2" id="KW-0597">Phosphoprotein</keyword>
<evidence type="ECO:0000256" key="3">
    <source>
        <dbReference type="SAM" id="MobiDB-lite"/>
    </source>
</evidence>
<dbReference type="PROSITE" id="PS50113">
    <property type="entry name" value="PAC"/>
    <property type="match status" value="2"/>
</dbReference>
<protein>
    <submittedName>
        <fullName evidence="8">9659_t:CDS:1</fullName>
    </submittedName>
</protein>
<feature type="compositionally biased region" description="Low complexity" evidence="3">
    <location>
        <begin position="1218"/>
        <end position="1234"/>
    </location>
</feature>
<dbReference type="InterPro" id="IPR011006">
    <property type="entry name" value="CheY-like_superfamily"/>
</dbReference>
<dbReference type="PRINTS" id="PR00344">
    <property type="entry name" value="BCTRLSENSOR"/>
</dbReference>
<feature type="domain" description="Response regulatory" evidence="5">
    <location>
        <begin position="1424"/>
        <end position="1550"/>
    </location>
</feature>
<dbReference type="FunFam" id="3.30.450.20:FF:000099">
    <property type="entry name" value="Sensory box sensor histidine kinase"/>
    <property type="match status" value="2"/>
</dbReference>
<dbReference type="SUPFAM" id="SSF52172">
    <property type="entry name" value="CheY-like"/>
    <property type="match status" value="1"/>
</dbReference>
<feature type="domain" description="PAS" evidence="6">
    <location>
        <begin position="658"/>
        <end position="729"/>
    </location>
</feature>
<dbReference type="InterPro" id="IPR036097">
    <property type="entry name" value="HisK_dim/P_sf"/>
</dbReference>
<feature type="region of interest" description="Disordered" evidence="3">
    <location>
        <begin position="1202"/>
        <end position="1236"/>
    </location>
</feature>
<evidence type="ECO:0000313" key="8">
    <source>
        <dbReference type="EMBL" id="CAG8537246.1"/>
    </source>
</evidence>
<feature type="domain" description="PAS" evidence="6">
    <location>
        <begin position="791"/>
        <end position="848"/>
    </location>
</feature>
<dbReference type="OrthoDB" id="303614at2759"/>
<dbReference type="PANTHER" id="PTHR45339:SF5">
    <property type="entry name" value="HISTIDINE KINASE"/>
    <property type="match status" value="1"/>
</dbReference>